<dbReference type="InterPro" id="IPR005844">
    <property type="entry name" value="A-D-PHexomutase_a/b/a-I"/>
</dbReference>
<dbReference type="PRINTS" id="PR00509">
    <property type="entry name" value="PGMPMM"/>
</dbReference>
<dbReference type="OrthoDB" id="9803322at2"/>
<dbReference type="Pfam" id="PF02880">
    <property type="entry name" value="PGM_PMM_III"/>
    <property type="match status" value="1"/>
</dbReference>
<evidence type="ECO:0000259" key="14">
    <source>
        <dbReference type="Pfam" id="PF02880"/>
    </source>
</evidence>
<evidence type="ECO:0000259" key="11">
    <source>
        <dbReference type="Pfam" id="PF00408"/>
    </source>
</evidence>
<dbReference type="PANTHER" id="PTHR43771">
    <property type="entry name" value="PHOSPHOMANNOMUTASE"/>
    <property type="match status" value="1"/>
</dbReference>
<dbReference type="Pfam" id="PF02878">
    <property type="entry name" value="PGM_PMM_I"/>
    <property type="match status" value="1"/>
</dbReference>
<evidence type="ECO:0000256" key="6">
    <source>
        <dbReference type="ARBA" id="ARBA00022553"/>
    </source>
</evidence>
<dbReference type="CDD" id="cd03089">
    <property type="entry name" value="PMM_PGM"/>
    <property type="match status" value="1"/>
</dbReference>
<evidence type="ECO:0000256" key="8">
    <source>
        <dbReference type="ARBA" id="ARBA00022842"/>
    </source>
</evidence>
<dbReference type="PANTHER" id="PTHR43771:SF1">
    <property type="entry name" value="PHOSPHOMANNOMUTASE"/>
    <property type="match status" value="1"/>
</dbReference>
<dbReference type="Pfam" id="PF02879">
    <property type="entry name" value="PGM_PMM_II"/>
    <property type="match status" value="1"/>
</dbReference>
<comment type="similarity">
    <text evidence="4 10">Belongs to the phosphohexose mutase family.</text>
</comment>
<dbReference type="Pfam" id="PF00408">
    <property type="entry name" value="PGM_PMM_IV"/>
    <property type="match status" value="1"/>
</dbReference>
<dbReference type="SUPFAM" id="SSF53738">
    <property type="entry name" value="Phosphoglucomutase, first 3 domains"/>
    <property type="match status" value="3"/>
</dbReference>
<sequence>MTSPAPKLNCFKAYDIRGRVPDELNPEIAYRLGLAFAEHFSPRCVALGHDVRHSSRPLLEAIAVGLNERGVEVLDLGLCGTEEVYWAAQQPGVYGAIEVTASHNPIDYNGMKLVLADAVPVSGDSGLREIEAIVSASTAPLPATPARMVPTSYRASYVEHLLTYLDTAALRPMSVVINAGNGAAGPLLDALEPRLPFRLIKLHHAPDGSFPNGIPNPLIPQMRLSTSAAVRASGADFGVAWDGDFDRCFLFDERGEFIEGYYVVGLLAEALLAAHVRRPGEGRPRVIHDPRLIWNTIDVVLKAGGQPVQSKTGHAFIKERMRSENAVYGGEMSAHHYFRGFAYCDNGMLPWLLVAAMISRGGKPLSQLVRDRVAQYPVSGEINRGVPNVSSTLKRIEERYAAKAISSDDTDGLSLDFGEWRFNLRGSNTEPLLRLNVEARGDHRLMNLKTAELLAAVDAES</sequence>
<keyword evidence="16" id="KW-1185">Reference proteome</keyword>
<dbReference type="EMBL" id="SOBT01000013">
    <property type="protein sequence ID" value="TDU23218.1"/>
    <property type="molecule type" value="Genomic_DNA"/>
</dbReference>
<gene>
    <name evidence="15" type="ORF">DFR24_4741</name>
</gene>
<protein>
    <recommendedName>
        <fullName evidence="5">phosphomannomutase</fullName>
        <ecNumber evidence="5">5.4.2.8</ecNumber>
    </recommendedName>
</protein>
<dbReference type="PROSITE" id="PS00710">
    <property type="entry name" value="PGM_PMM"/>
    <property type="match status" value="1"/>
</dbReference>
<reference evidence="15 16" key="1">
    <citation type="submission" date="2019-03" db="EMBL/GenBank/DDBJ databases">
        <title>Genomic Encyclopedia of Type Strains, Phase IV (KMG-IV): sequencing the most valuable type-strain genomes for metagenomic binning, comparative biology and taxonomic classification.</title>
        <authorList>
            <person name="Goeker M."/>
        </authorList>
    </citation>
    <scope>NUCLEOTIDE SEQUENCE [LARGE SCALE GENOMIC DNA]</scope>
    <source>
        <strain evidence="15 16">DSM 26377</strain>
    </source>
</reference>
<dbReference type="SUPFAM" id="SSF55957">
    <property type="entry name" value="Phosphoglucomutase, C-terminal domain"/>
    <property type="match status" value="1"/>
</dbReference>
<dbReference type="GO" id="GO:0000287">
    <property type="term" value="F:magnesium ion binding"/>
    <property type="evidence" value="ECO:0007669"/>
    <property type="project" value="InterPro"/>
</dbReference>
<feature type="domain" description="Alpha-D-phosphohexomutase C-terminal" evidence="11">
    <location>
        <begin position="381"/>
        <end position="452"/>
    </location>
</feature>
<dbReference type="InterPro" id="IPR005846">
    <property type="entry name" value="A-D-PHexomutase_a/b/a-III"/>
</dbReference>
<proteinExistence type="inferred from homology"/>
<dbReference type="RefSeq" id="WP_133883892.1">
    <property type="nucleotide sequence ID" value="NZ_MWIN01000025.1"/>
</dbReference>
<evidence type="ECO:0000256" key="4">
    <source>
        <dbReference type="ARBA" id="ARBA00010231"/>
    </source>
</evidence>
<evidence type="ECO:0000256" key="9">
    <source>
        <dbReference type="ARBA" id="ARBA00023235"/>
    </source>
</evidence>
<evidence type="ECO:0000256" key="10">
    <source>
        <dbReference type="RuleBase" id="RU004326"/>
    </source>
</evidence>
<comment type="caution">
    <text evidence="15">The sequence shown here is derived from an EMBL/GenBank/DDBJ whole genome shotgun (WGS) entry which is preliminary data.</text>
</comment>
<evidence type="ECO:0000313" key="15">
    <source>
        <dbReference type="EMBL" id="TDU23218.1"/>
    </source>
</evidence>
<dbReference type="GO" id="GO:0005975">
    <property type="term" value="P:carbohydrate metabolic process"/>
    <property type="evidence" value="ECO:0007669"/>
    <property type="project" value="InterPro"/>
</dbReference>
<dbReference type="EC" id="5.4.2.8" evidence="5"/>
<keyword evidence="6" id="KW-0597">Phosphoprotein</keyword>
<evidence type="ECO:0000256" key="2">
    <source>
        <dbReference type="ARBA" id="ARBA00001946"/>
    </source>
</evidence>
<keyword evidence="7 10" id="KW-0479">Metal-binding</keyword>
<name>A0A4S3K0E2_9GAMM</name>
<dbReference type="Proteomes" id="UP000295341">
    <property type="component" value="Unassembled WGS sequence"/>
</dbReference>
<evidence type="ECO:0000256" key="3">
    <source>
        <dbReference type="ARBA" id="ARBA00004699"/>
    </source>
</evidence>
<dbReference type="InterPro" id="IPR016055">
    <property type="entry name" value="A-D-PHexomutase_a/b/a-I/II/III"/>
</dbReference>
<comment type="cofactor">
    <cofactor evidence="2">
        <name>Mg(2+)</name>
        <dbReference type="ChEBI" id="CHEBI:18420"/>
    </cofactor>
</comment>
<dbReference type="AlphaFoldDB" id="A0A4S3K0E2"/>
<evidence type="ECO:0000256" key="7">
    <source>
        <dbReference type="ARBA" id="ARBA00022723"/>
    </source>
</evidence>
<dbReference type="GO" id="GO:0004615">
    <property type="term" value="F:phosphomannomutase activity"/>
    <property type="evidence" value="ECO:0007669"/>
    <property type="project" value="UniProtKB-EC"/>
</dbReference>
<dbReference type="InterPro" id="IPR016066">
    <property type="entry name" value="A-D-PHexomutase_CS"/>
</dbReference>
<feature type="domain" description="Alpha-D-phosphohexomutase alpha/beta/alpha" evidence="13">
    <location>
        <begin position="156"/>
        <end position="255"/>
    </location>
</feature>
<dbReference type="Gene3D" id="3.30.310.50">
    <property type="entry name" value="Alpha-D-phosphohexomutase, C-terminal domain"/>
    <property type="match status" value="1"/>
</dbReference>
<evidence type="ECO:0000313" key="16">
    <source>
        <dbReference type="Proteomes" id="UP000295341"/>
    </source>
</evidence>
<feature type="domain" description="Alpha-D-phosphohexomutase alpha/beta/alpha" evidence="12">
    <location>
        <begin position="10"/>
        <end position="137"/>
    </location>
</feature>
<keyword evidence="8 10" id="KW-0460">Magnesium</keyword>
<feature type="domain" description="Alpha-D-phosphohexomutase alpha/beta/alpha" evidence="14">
    <location>
        <begin position="260"/>
        <end position="376"/>
    </location>
</feature>
<accession>A0A4S3K0E2</accession>
<keyword evidence="9" id="KW-0413">Isomerase</keyword>
<organism evidence="15 16">
    <name type="scientific">Panacagrimonas perspica</name>
    <dbReference type="NCBI Taxonomy" id="381431"/>
    <lineage>
        <taxon>Bacteria</taxon>
        <taxon>Pseudomonadati</taxon>
        <taxon>Pseudomonadota</taxon>
        <taxon>Gammaproteobacteria</taxon>
        <taxon>Nevskiales</taxon>
        <taxon>Nevskiaceae</taxon>
        <taxon>Panacagrimonas</taxon>
    </lineage>
</organism>
<dbReference type="InterPro" id="IPR036900">
    <property type="entry name" value="A-D-PHexomutase_C_sf"/>
</dbReference>
<evidence type="ECO:0000256" key="5">
    <source>
        <dbReference type="ARBA" id="ARBA00012730"/>
    </source>
</evidence>
<dbReference type="Gene3D" id="3.40.120.10">
    <property type="entry name" value="Alpha-D-Glucose-1,6-Bisphosphate, subunit A, domain 3"/>
    <property type="match status" value="3"/>
</dbReference>
<dbReference type="InterPro" id="IPR005841">
    <property type="entry name" value="Alpha-D-phosphohexomutase_SF"/>
</dbReference>
<comment type="catalytic activity">
    <reaction evidence="1">
        <text>alpha-D-mannose 1-phosphate = D-mannose 6-phosphate</text>
        <dbReference type="Rhea" id="RHEA:11140"/>
        <dbReference type="ChEBI" id="CHEBI:58409"/>
        <dbReference type="ChEBI" id="CHEBI:58735"/>
        <dbReference type="EC" id="5.4.2.8"/>
    </reaction>
</comment>
<evidence type="ECO:0000259" key="12">
    <source>
        <dbReference type="Pfam" id="PF02878"/>
    </source>
</evidence>
<evidence type="ECO:0000256" key="1">
    <source>
        <dbReference type="ARBA" id="ARBA00000586"/>
    </source>
</evidence>
<evidence type="ECO:0000259" key="13">
    <source>
        <dbReference type="Pfam" id="PF02879"/>
    </source>
</evidence>
<dbReference type="InterPro" id="IPR005843">
    <property type="entry name" value="A-D-PHexomutase_C"/>
</dbReference>
<comment type="pathway">
    <text evidence="3">Nucleotide-sugar biosynthesis; GDP-alpha-D-mannose biosynthesis; alpha-D-mannose 1-phosphate from D-fructose 6-phosphate: step 2/2.</text>
</comment>
<dbReference type="InterPro" id="IPR005845">
    <property type="entry name" value="A-D-PHexomutase_a/b/a-II"/>
</dbReference>